<dbReference type="InterPro" id="IPR043141">
    <property type="entry name" value="Ribosomal_uL10-like_sf"/>
</dbReference>
<dbReference type="InterPro" id="IPR043164">
    <property type="entry name" value="Ribosomal_uL10-like_insert_sf"/>
</dbReference>
<dbReference type="PANTHER" id="PTHR45699">
    <property type="entry name" value="60S ACIDIC RIBOSOMAL PROTEIN P0"/>
    <property type="match status" value="1"/>
</dbReference>
<sequence length="303" mass="35555">MYKDFNYLTKFSKNEKEKKYNQFLEKLASLFLRTKTILIIKDHELVSGLLQKLRKKLHRKCIIVMGKTKWIKKGILKASKTDPDLLKLLEFVNHSVGLGFVLKEKKEFLDQIQEIFQSVYLMKAAVMGKTCKNDIVIRKGITNLFPTQTSYISTLNIPTRISRSRVEVLCDVTICKKGETIPIYADLFCRNLKYKPCEYRCEILKIYHQGFIYNLENLFKSDTYLKNTILENFQDIVNISNELGFRIQQTLKTPIYNSIKTIFSISVSLGFPIKETQLICEELEERKTFNKLWVDYRIGPKKD</sequence>
<keyword evidence="3" id="KW-0687">Ribonucleoprotein</keyword>
<keyword evidence="6" id="KW-1185">Reference proteome</keyword>
<evidence type="ECO:0000259" key="4">
    <source>
        <dbReference type="Pfam" id="PF17777"/>
    </source>
</evidence>
<dbReference type="Pfam" id="PF17777">
    <property type="entry name" value="RL10P_insert"/>
    <property type="match status" value="1"/>
</dbReference>
<gene>
    <name evidence="5" type="ORF">M0813_23142</name>
</gene>
<dbReference type="GO" id="GO:0005840">
    <property type="term" value="C:ribosome"/>
    <property type="evidence" value="ECO:0007669"/>
    <property type="project" value="UniProtKB-KW"/>
</dbReference>
<name>A0ABQ8YBA9_9EUKA</name>
<evidence type="ECO:0000256" key="1">
    <source>
        <dbReference type="ARBA" id="ARBA00008889"/>
    </source>
</evidence>
<dbReference type="Gene3D" id="3.90.105.20">
    <property type="match status" value="1"/>
</dbReference>
<evidence type="ECO:0000256" key="2">
    <source>
        <dbReference type="ARBA" id="ARBA00022980"/>
    </source>
</evidence>
<accession>A0ABQ8YBA9</accession>
<organism evidence="5 6">
    <name type="scientific">Anaeramoeba flamelloides</name>
    <dbReference type="NCBI Taxonomy" id="1746091"/>
    <lineage>
        <taxon>Eukaryota</taxon>
        <taxon>Metamonada</taxon>
        <taxon>Anaeramoebidae</taxon>
        <taxon>Anaeramoeba</taxon>
    </lineage>
</organism>
<comment type="caution">
    <text evidence="5">The sequence shown here is derived from an EMBL/GenBank/DDBJ whole genome shotgun (WGS) entry which is preliminary data.</text>
</comment>
<dbReference type="InterPro" id="IPR050323">
    <property type="entry name" value="Ribosomal_protein_uL10"/>
</dbReference>
<evidence type="ECO:0000313" key="5">
    <source>
        <dbReference type="EMBL" id="KAJ6241865.1"/>
    </source>
</evidence>
<dbReference type="Pfam" id="PF00466">
    <property type="entry name" value="Ribosomal_L10"/>
    <property type="match status" value="1"/>
</dbReference>
<dbReference type="InterPro" id="IPR001790">
    <property type="entry name" value="Ribosomal_uL10"/>
</dbReference>
<proteinExistence type="inferred from homology"/>
<dbReference type="Proteomes" id="UP001150062">
    <property type="component" value="Unassembled WGS sequence"/>
</dbReference>
<dbReference type="PANTHER" id="PTHR45699:SF3">
    <property type="entry name" value="LARGE RIBOSOMAL SUBUNIT PROTEIN UL10"/>
    <property type="match status" value="1"/>
</dbReference>
<comment type="similarity">
    <text evidence="1">Belongs to the universal ribosomal protein uL10 family.</text>
</comment>
<reference evidence="5" key="1">
    <citation type="submission" date="2022-08" db="EMBL/GenBank/DDBJ databases">
        <title>Novel sulfate-reducing endosymbionts in the free-living metamonad Anaeramoeba.</title>
        <authorList>
            <person name="Jerlstrom-Hultqvist J."/>
            <person name="Cepicka I."/>
            <person name="Gallot-Lavallee L."/>
            <person name="Salas-Leiva D."/>
            <person name="Curtis B.A."/>
            <person name="Zahonova K."/>
            <person name="Pipaliya S."/>
            <person name="Dacks J."/>
            <person name="Roger A.J."/>
        </authorList>
    </citation>
    <scope>NUCLEOTIDE SEQUENCE</scope>
    <source>
        <strain evidence="5">Schooner1</strain>
    </source>
</reference>
<feature type="domain" description="Large ribosomal subunit protein uL10-like insertion" evidence="4">
    <location>
        <begin position="127"/>
        <end position="181"/>
    </location>
</feature>
<dbReference type="Gene3D" id="3.30.70.1730">
    <property type="match status" value="1"/>
</dbReference>
<dbReference type="InterPro" id="IPR040637">
    <property type="entry name" value="Ribosomal_uL10-like_insert"/>
</dbReference>
<dbReference type="EMBL" id="JAOAOG010000188">
    <property type="protein sequence ID" value="KAJ6241865.1"/>
    <property type="molecule type" value="Genomic_DNA"/>
</dbReference>
<evidence type="ECO:0000313" key="6">
    <source>
        <dbReference type="Proteomes" id="UP001150062"/>
    </source>
</evidence>
<keyword evidence="2 5" id="KW-0689">Ribosomal protein</keyword>
<protein>
    <submittedName>
        <fullName evidence="5">60S ACIDIC ribosomal protein P0</fullName>
    </submittedName>
</protein>
<evidence type="ECO:0000256" key="3">
    <source>
        <dbReference type="ARBA" id="ARBA00023274"/>
    </source>
</evidence>